<keyword evidence="1" id="KW-0479">Metal-binding</keyword>
<keyword evidence="3" id="KW-0862">Zinc</keyword>
<keyword evidence="6" id="KW-1185">Reference proteome</keyword>
<evidence type="ECO:0000256" key="3">
    <source>
        <dbReference type="ARBA" id="ARBA00022833"/>
    </source>
</evidence>
<dbReference type="GeneID" id="69041346"/>
<dbReference type="GO" id="GO:0005634">
    <property type="term" value="C:nucleus"/>
    <property type="evidence" value="ECO:0007669"/>
    <property type="project" value="TreeGrafter"/>
</dbReference>
<feature type="domain" description="CMP/dCMP-type deaminase" evidence="4">
    <location>
        <begin position="59"/>
        <end position="164"/>
    </location>
</feature>
<dbReference type="PROSITE" id="PS51747">
    <property type="entry name" value="CYT_DCMP_DEAMINASES_2"/>
    <property type="match status" value="1"/>
</dbReference>
<dbReference type="VEuPathDB" id="FungiDB:I7I50_08681"/>
<sequence>MAQPAGSSASFAPRYQAPLVDTGSTSRNRTWAAVWLCNTSDTVLAVPRIKITTGTIKQTTADELGQNTKTEQMEQNSPGIRFASDAQKHEYFMEKALDMGTRHAEFLAIEEVLRNYPRSIFRETDLYVTVEPCIMCASALRQYQIRHVYFGCANERFGGTGGVLNLHSDPGIDPPYGLTGGLFRREAIMLLRRFYIQENERAPNPKPKKDRELKNDFGEDASMGMEFAEILPLT</sequence>
<dbReference type="RefSeq" id="XP_045283872.1">
    <property type="nucleotide sequence ID" value="XM_045435379.1"/>
</dbReference>
<evidence type="ECO:0000313" key="6">
    <source>
        <dbReference type="Proteomes" id="UP000001631"/>
    </source>
</evidence>
<dbReference type="FunCoup" id="C0NYV0">
    <property type="interactions" value="496"/>
</dbReference>
<accession>C0NYV0</accession>
<evidence type="ECO:0000259" key="4">
    <source>
        <dbReference type="PROSITE" id="PS51747"/>
    </source>
</evidence>
<keyword evidence="2" id="KW-0378">Hydrolase</keyword>
<dbReference type="GO" id="GO:0052717">
    <property type="term" value="F:tRNA-specific adenosine-34 deaminase activity"/>
    <property type="evidence" value="ECO:0007669"/>
    <property type="project" value="TreeGrafter"/>
</dbReference>
<dbReference type="CDD" id="cd01285">
    <property type="entry name" value="nucleoside_deaminase"/>
    <property type="match status" value="1"/>
</dbReference>
<dbReference type="InterPro" id="IPR016192">
    <property type="entry name" value="APOBEC/CMP_deaminase_Zn-bd"/>
</dbReference>
<evidence type="ECO:0000313" key="5">
    <source>
        <dbReference type="EMBL" id="EEH03391.1"/>
    </source>
</evidence>
<dbReference type="InterPro" id="IPR016193">
    <property type="entry name" value="Cytidine_deaminase-like"/>
</dbReference>
<evidence type="ECO:0000256" key="1">
    <source>
        <dbReference type="ARBA" id="ARBA00022723"/>
    </source>
</evidence>
<dbReference type="InterPro" id="IPR002125">
    <property type="entry name" value="CMP_dCMP_dom"/>
</dbReference>
<dbReference type="GO" id="GO:0008270">
    <property type="term" value="F:zinc ion binding"/>
    <property type="evidence" value="ECO:0007669"/>
    <property type="project" value="InterPro"/>
</dbReference>
<dbReference type="Pfam" id="PF00383">
    <property type="entry name" value="dCMP_cyt_deam_1"/>
    <property type="match status" value="1"/>
</dbReference>
<dbReference type="STRING" id="447093.C0NYV0"/>
<name>C0NYV0_AJECG</name>
<dbReference type="HOGENOM" id="CLU_1184745_0_0_1"/>
<reference evidence="5" key="1">
    <citation type="submission" date="2009-02" db="EMBL/GenBank/DDBJ databases">
        <title>The Genome Sequence of Ajellomyces capsulatus strain G186AR.</title>
        <authorList>
            <consortium name="The Broad Institute Genome Sequencing Platform"/>
            <person name="Champion M."/>
            <person name="Cuomo C."/>
            <person name="Ma L.-J."/>
            <person name="Henn M.R."/>
            <person name="Sil A."/>
            <person name="Goldman B."/>
            <person name="Young S.K."/>
            <person name="Kodira C.D."/>
            <person name="Zeng Q."/>
            <person name="Koehrsen M."/>
            <person name="Alvarado L."/>
            <person name="Berlin A."/>
            <person name="Borenstein D."/>
            <person name="Chen Z."/>
            <person name="Engels R."/>
            <person name="Freedman E."/>
            <person name="Gellesch M."/>
            <person name="Goldberg J."/>
            <person name="Griggs A."/>
            <person name="Gujja S."/>
            <person name="Heiman D."/>
            <person name="Hepburn T."/>
            <person name="Howarth C."/>
            <person name="Jen D."/>
            <person name="Larson L."/>
            <person name="Lewis B."/>
            <person name="Mehta T."/>
            <person name="Park D."/>
            <person name="Pearson M."/>
            <person name="Roberts A."/>
            <person name="Saif S."/>
            <person name="Shea T."/>
            <person name="Shenoy N."/>
            <person name="Sisk P."/>
            <person name="Stolte C."/>
            <person name="Sykes S."/>
            <person name="Walk T."/>
            <person name="White J."/>
            <person name="Yandava C."/>
            <person name="Klein B."/>
            <person name="McEwen J.G."/>
            <person name="Puccia R."/>
            <person name="Goldman G.H."/>
            <person name="Felipe M.S."/>
            <person name="Nino-Vega G."/>
            <person name="San-Blas G."/>
            <person name="Taylor J."/>
            <person name="Mendoza L."/>
            <person name="Galagan J."/>
            <person name="Nusbaum C."/>
            <person name="Birren B."/>
        </authorList>
    </citation>
    <scope>NUCLEOTIDE SEQUENCE</scope>
    <source>
        <strain evidence="5">G186AR</strain>
    </source>
</reference>
<evidence type="ECO:0000256" key="2">
    <source>
        <dbReference type="ARBA" id="ARBA00022801"/>
    </source>
</evidence>
<dbReference type="Gene3D" id="3.40.140.10">
    <property type="entry name" value="Cytidine Deaminase, domain 2"/>
    <property type="match status" value="1"/>
</dbReference>
<dbReference type="InParanoid" id="C0NYV0"/>
<gene>
    <name evidence="5" type="ORF">HCBG_08330</name>
</gene>
<dbReference type="GO" id="GO:0005737">
    <property type="term" value="C:cytoplasm"/>
    <property type="evidence" value="ECO:0007669"/>
    <property type="project" value="TreeGrafter"/>
</dbReference>
<dbReference type="AlphaFoldDB" id="C0NYV0"/>
<dbReference type="SUPFAM" id="SSF53927">
    <property type="entry name" value="Cytidine deaminase-like"/>
    <property type="match status" value="1"/>
</dbReference>
<proteinExistence type="predicted"/>
<dbReference type="PANTHER" id="PTHR11079:SF149">
    <property type="entry name" value="TRNA-SPECIFIC ADENOSINE DEAMINASE 2"/>
    <property type="match status" value="1"/>
</dbReference>
<dbReference type="PANTHER" id="PTHR11079">
    <property type="entry name" value="CYTOSINE DEAMINASE FAMILY MEMBER"/>
    <property type="match status" value="1"/>
</dbReference>
<protein>
    <submittedName>
        <fullName evidence="5">tRNA specific adenosine deaminase</fullName>
    </submittedName>
</protein>
<dbReference type="GO" id="GO:0002100">
    <property type="term" value="P:tRNA wobble adenosine to inosine editing"/>
    <property type="evidence" value="ECO:0007669"/>
    <property type="project" value="TreeGrafter"/>
</dbReference>
<dbReference type="EMBL" id="GG663377">
    <property type="protein sequence ID" value="EEH03391.1"/>
    <property type="molecule type" value="Genomic_DNA"/>
</dbReference>
<dbReference type="Proteomes" id="UP000001631">
    <property type="component" value="Unassembled WGS sequence"/>
</dbReference>
<organism evidence="5 6">
    <name type="scientific">Ajellomyces capsulatus (strain G186AR / H82 / ATCC MYA-2454 / RMSCC 2432)</name>
    <name type="common">Darling's disease fungus</name>
    <name type="synonym">Histoplasma capsulatum</name>
    <dbReference type="NCBI Taxonomy" id="447093"/>
    <lineage>
        <taxon>Eukaryota</taxon>
        <taxon>Fungi</taxon>
        <taxon>Dikarya</taxon>
        <taxon>Ascomycota</taxon>
        <taxon>Pezizomycotina</taxon>
        <taxon>Eurotiomycetes</taxon>
        <taxon>Eurotiomycetidae</taxon>
        <taxon>Onygenales</taxon>
        <taxon>Ajellomycetaceae</taxon>
        <taxon>Histoplasma</taxon>
    </lineage>
</organism>
<dbReference type="PROSITE" id="PS00903">
    <property type="entry name" value="CYT_DCMP_DEAMINASES_1"/>
    <property type="match status" value="1"/>
</dbReference>